<dbReference type="Gene3D" id="1.10.1220.10">
    <property type="entry name" value="Met repressor-like"/>
    <property type="match status" value="1"/>
</dbReference>
<reference evidence="2" key="2">
    <citation type="submission" date="2024-06" db="EMBL/GenBank/DDBJ databases">
        <authorList>
            <person name="Petrova K.O."/>
            <person name="Toshchakov S.V."/>
            <person name="Boltjanskaja Y.V."/>
            <person name="Kevbrin V."/>
        </authorList>
    </citation>
    <scope>NUCLEOTIDE SEQUENCE</scope>
    <source>
        <strain evidence="2">Z-910T</strain>
    </source>
</reference>
<evidence type="ECO:0000259" key="1">
    <source>
        <dbReference type="Pfam" id="PF01402"/>
    </source>
</evidence>
<dbReference type="SUPFAM" id="SSF47598">
    <property type="entry name" value="Ribbon-helix-helix"/>
    <property type="match status" value="1"/>
</dbReference>
<dbReference type="Pfam" id="PF01402">
    <property type="entry name" value="RHH_1"/>
    <property type="match status" value="1"/>
</dbReference>
<dbReference type="EMBL" id="CP158367">
    <property type="protein sequence ID" value="XBX74676.1"/>
    <property type="molecule type" value="Genomic_DNA"/>
</dbReference>
<dbReference type="CDD" id="cd22231">
    <property type="entry name" value="RHH_NikR_HicB-like"/>
    <property type="match status" value="1"/>
</dbReference>
<dbReference type="RefSeq" id="WP_350343425.1">
    <property type="nucleotide sequence ID" value="NZ_CP158367.1"/>
</dbReference>
<name>A0AAU7VL65_9FIRM</name>
<dbReference type="AlphaFoldDB" id="A0AAU7VL65"/>
<proteinExistence type="predicted"/>
<dbReference type="InterPro" id="IPR002145">
    <property type="entry name" value="CopG"/>
</dbReference>
<protein>
    <submittedName>
        <fullName evidence="2">Ribbon-helix-helix protein, CopG family</fullName>
    </submittedName>
</protein>
<reference evidence="2" key="1">
    <citation type="journal article" date="2013" name="Extremophiles">
        <title>Proteinivorax tanatarense gen. nov., sp. nov., an anaerobic, haloalkaliphilic, proteolytic bacterium isolated from a decaying algal bloom, and proposal of Proteinivoraceae fam. nov.</title>
        <authorList>
            <person name="Kevbrin V."/>
            <person name="Boltyanskaya Y."/>
            <person name="Zhilina T."/>
            <person name="Kolganova T."/>
            <person name="Lavrentjeva E."/>
            <person name="Kuznetsov B."/>
        </authorList>
    </citation>
    <scope>NUCLEOTIDE SEQUENCE</scope>
    <source>
        <strain evidence="2">Z-910T</strain>
    </source>
</reference>
<gene>
    <name evidence="2" type="ORF">PRVXT_002734</name>
</gene>
<evidence type="ECO:0000313" key="2">
    <source>
        <dbReference type="EMBL" id="XBX74676.1"/>
    </source>
</evidence>
<dbReference type="GO" id="GO:0006355">
    <property type="term" value="P:regulation of DNA-templated transcription"/>
    <property type="evidence" value="ECO:0007669"/>
    <property type="project" value="InterPro"/>
</dbReference>
<sequence>MAETREITVSVPDNLLQELDALVGKENLDRSQLIREAVKLYICERQRRQLRDKLQRGYLEMSEINLSLANEAFDAENEAEKMVCGA</sequence>
<organism evidence="2">
    <name type="scientific">Proteinivorax tanatarense</name>
    <dbReference type="NCBI Taxonomy" id="1260629"/>
    <lineage>
        <taxon>Bacteria</taxon>
        <taxon>Bacillati</taxon>
        <taxon>Bacillota</taxon>
        <taxon>Clostridia</taxon>
        <taxon>Eubacteriales</taxon>
        <taxon>Proteinivoracaceae</taxon>
        <taxon>Proteinivorax</taxon>
    </lineage>
</organism>
<dbReference type="InterPro" id="IPR010985">
    <property type="entry name" value="Ribbon_hlx_hlx"/>
</dbReference>
<feature type="domain" description="Ribbon-helix-helix protein CopG" evidence="1">
    <location>
        <begin position="7"/>
        <end position="42"/>
    </location>
</feature>
<dbReference type="InterPro" id="IPR013321">
    <property type="entry name" value="Arc_rbn_hlx_hlx"/>
</dbReference>
<accession>A0AAU7VL65</accession>